<feature type="compositionally biased region" description="Low complexity" evidence="1">
    <location>
        <begin position="1"/>
        <end position="14"/>
    </location>
</feature>
<evidence type="ECO:0000256" key="1">
    <source>
        <dbReference type="SAM" id="MobiDB-lite"/>
    </source>
</evidence>
<dbReference type="AlphaFoldDB" id="A0A8H7Y923"/>
<sequence>MSASQSAVSTSSGVGRHELPSLENLPEITTRMTTVCLVSSPSSIYSSDEMEELENDQSSGVSGASSMPGTPGLTWDSAPSTSELPAEGLKSVFEDWDDPEIPSSAVYVDEDGSQVLLLTPQSTFFQPPPTPPPFGHAPFSNGIFPDNDIAMAEQVITLSALSDSDVPRTPDTFENAEDGAMSGNGRILFVDTTYTSYNTEWSASVFFPPKLAEEAASWTPHDFVGGPDVPLDCIHSAGDISPVERWDEVCVVSKDMIPGTGELI</sequence>
<organism evidence="2">
    <name type="scientific">Psilocybe cubensis</name>
    <name type="common">Psychedelic mushroom</name>
    <name type="synonym">Stropharia cubensis</name>
    <dbReference type="NCBI Taxonomy" id="181762"/>
    <lineage>
        <taxon>Eukaryota</taxon>
        <taxon>Fungi</taxon>
        <taxon>Dikarya</taxon>
        <taxon>Basidiomycota</taxon>
        <taxon>Agaricomycotina</taxon>
        <taxon>Agaricomycetes</taxon>
        <taxon>Agaricomycetidae</taxon>
        <taxon>Agaricales</taxon>
        <taxon>Agaricineae</taxon>
        <taxon>Strophariaceae</taxon>
        <taxon>Psilocybe</taxon>
    </lineage>
</organism>
<feature type="region of interest" description="Disordered" evidence="1">
    <location>
        <begin position="1"/>
        <end position="26"/>
    </location>
</feature>
<proteinExistence type="predicted"/>
<comment type="caution">
    <text evidence="2">The sequence shown here is derived from an EMBL/GenBank/DDBJ whole genome shotgun (WGS) entry which is preliminary data.</text>
</comment>
<dbReference type="EMBL" id="JAFIQS010000002">
    <property type="protein sequence ID" value="KAG5173129.1"/>
    <property type="molecule type" value="Genomic_DNA"/>
</dbReference>
<feature type="compositionally biased region" description="Polar residues" evidence="1">
    <location>
        <begin position="56"/>
        <end position="68"/>
    </location>
</feature>
<name>A0A8H7Y923_PSICU</name>
<feature type="region of interest" description="Disordered" evidence="1">
    <location>
        <begin position="46"/>
        <end position="83"/>
    </location>
</feature>
<accession>A0A8H7Y923</accession>
<protein>
    <submittedName>
        <fullName evidence="2">Uncharacterized protein</fullName>
    </submittedName>
</protein>
<evidence type="ECO:0000313" key="2">
    <source>
        <dbReference type="EMBL" id="KAG5173129.1"/>
    </source>
</evidence>
<gene>
    <name evidence="2" type="ORF">JR316_002637</name>
</gene>
<dbReference type="OrthoDB" id="2995069at2759"/>
<reference evidence="2" key="1">
    <citation type="submission" date="2021-02" db="EMBL/GenBank/DDBJ databases">
        <title>Psilocybe cubensis genome.</title>
        <authorList>
            <person name="Mckernan K.J."/>
            <person name="Crawford S."/>
            <person name="Trippe A."/>
            <person name="Kane L.T."/>
            <person name="Mclaughlin S."/>
        </authorList>
    </citation>
    <scope>NUCLEOTIDE SEQUENCE [LARGE SCALE GENOMIC DNA]</scope>
    <source>
        <strain evidence="2">MGC-MH-2018</strain>
    </source>
</reference>